<feature type="domain" description="Inhibitor I9" evidence="4">
    <location>
        <begin position="11"/>
        <end position="57"/>
    </location>
</feature>
<dbReference type="Gene3D" id="3.40.50.200">
    <property type="entry name" value="Peptidase S8/S53 domain"/>
    <property type="match status" value="1"/>
</dbReference>
<evidence type="ECO:0000259" key="4">
    <source>
        <dbReference type="Pfam" id="PF05922"/>
    </source>
</evidence>
<protein>
    <recommendedName>
        <fullName evidence="4">Inhibitor I9 domain-containing protein</fullName>
    </recommendedName>
</protein>
<comment type="caution">
    <text evidence="5">The sequence shown here is derived from an EMBL/GenBank/DDBJ whole genome shotgun (WGS) entry which is preliminary data.</text>
</comment>
<dbReference type="SUPFAM" id="SSF52743">
    <property type="entry name" value="Subtilisin-like"/>
    <property type="match status" value="1"/>
</dbReference>
<dbReference type="InterPro" id="IPR045051">
    <property type="entry name" value="SBT"/>
</dbReference>
<evidence type="ECO:0000313" key="6">
    <source>
        <dbReference type="Proteomes" id="UP000657918"/>
    </source>
</evidence>
<dbReference type="PROSITE" id="PS00137">
    <property type="entry name" value="SUBTILASE_HIS"/>
    <property type="match status" value="1"/>
</dbReference>
<organism evidence="5 6">
    <name type="scientific">Salix dunnii</name>
    <dbReference type="NCBI Taxonomy" id="1413687"/>
    <lineage>
        <taxon>Eukaryota</taxon>
        <taxon>Viridiplantae</taxon>
        <taxon>Streptophyta</taxon>
        <taxon>Embryophyta</taxon>
        <taxon>Tracheophyta</taxon>
        <taxon>Spermatophyta</taxon>
        <taxon>Magnoliopsida</taxon>
        <taxon>eudicotyledons</taxon>
        <taxon>Gunneridae</taxon>
        <taxon>Pentapetalae</taxon>
        <taxon>rosids</taxon>
        <taxon>fabids</taxon>
        <taxon>Malpighiales</taxon>
        <taxon>Salicaceae</taxon>
        <taxon>Saliceae</taxon>
        <taxon>Salix</taxon>
    </lineage>
</organism>
<evidence type="ECO:0000256" key="3">
    <source>
        <dbReference type="ARBA" id="ARBA00022729"/>
    </source>
</evidence>
<dbReference type="InterPro" id="IPR037045">
    <property type="entry name" value="S8pro/Inhibitor_I9_sf"/>
</dbReference>
<evidence type="ECO:0000313" key="5">
    <source>
        <dbReference type="EMBL" id="KAF9686689.1"/>
    </source>
</evidence>
<dbReference type="Pfam" id="PF05922">
    <property type="entry name" value="Inhibitor_I9"/>
    <property type="match status" value="1"/>
</dbReference>
<name>A0A835N5N3_9ROSI</name>
<gene>
    <name evidence="5" type="ORF">SADUNF_Sadunf02G0015400</name>
</gene>
<reference evidence="5 6" key="1">
    <citation type="submission" date="2020-10" db="EMBL/GenBank/DDBJ databases">
        <title>Plant Genome Project.</title>
        <authorList>
            <person name="Zhang R.-G."/>
        </authorList>
    </citation>
    <scope>NUCLEOTIDE SEQUENCE [LARGE SCALE GENOMIC DNA]</scope>
    <source>
        <strain evidence="5">FAFU-HL-1</strain>
        <tissue evidence="5">Leaf</tissue>
    </source>
</reference>
<proteinExistence type="inferred from homology"/>
<dbReference type="InterPro" id="IPR036852">
    <property type="entry name" value="Peptidase_S8/S53_dom_sf"/>
</dbReference>
<dbReference type="Proteomes" id="UP000657918">
    <property type="component" value="Unassembled WGS sequence"/>
</dbReference>
<evidence type="ECO:0000256" key="1">
    <source>
        <dbReference type="ARBA" id="ARBA00004613"/>
    </source>
</evidence>
<dbReference type="GO" id="GO:0004252">
    <property type="term" value="F:serine-type endopeptidase activity"/>
    <property type="evidence" value="ECO:0007669"/>
    <property type="project" value="InterPro"/>
</dbReference>
<accession>A0A835N5N3</accession>
<sequence>MKWKDEIENIRRKNALVQSYKHGISGFAARLTAPEAQSIAENHGVLSVFPDTVYHPHTTRSWDFLKKVNGSRSYIDSADIADGLSPSDTMWHGTHVASTASGTMVPRGSFYGLAIRAFHAVENGITVVCSAENEGPTKETDTNVAPWILTVAATTDRKFFCLMLCWVETRNCNPDSMVGVMIKEKIVICENDDETPSQYVNKEEVQSSGGIGIVLDDNKTRGFADNFMEFPMTVTSSKDAAEPDIAAPRADMVAA</sequence>
<dbReference type="AlphaFoldDB" id="A0A835N5N3"/>
<dbReference type="GO" id="GO:0005576">
    <property type="term" value="C:extracellular region"/>
    <property type="evidence" value="ECO:0007669"/>
    <property type="project" value="UniProtKB-SubCell"/>
</dbReference>
<dbReference type="EMBL" id="JADGMS010000002">
    <property type="protein sequence ID" value="KAF9686689.1"/>
    <property type="molecule type" value="Genomic_DNA"/>
</dbReference>
<comment type="similarity">
    <text evidence="2">Belongs to the peptidase S8 family.</text>
</comment>
<keyword evidence="3" id="KW-0732">Signal</keyword>
<dbReference type="GO" id="GO:0006508">
    <property type="term" value="P:proteolysis"/>
    <property type="evidence" value="ECO:0007669"/>
    <property type="project" value="InterPro"/>
</dbReference>
<comment type="subcellular location">
    <subcellularLocation>
        <location evidence="1">Secreted</location>
    </subcellularLocation>
</comment>
<evidence type="ECO:0000256" key="2">
    <source>
        <dbReference type="ARBA" id="ARBA00011073"/>
    </source>
</evidence>
<dbReference type="InterPro" id="IPR022398">
    <property type="entry name" value="Peptidase_S8_His-AS"/>
</dbReference>
<dbReference type="Gene3D" id="3.30.70.80">
    <property type="entry name" value="Peptidase S8 propeptide/proteinase inhibitor I9"/>
    <property type="match status" value="1"/>
</dbReference>
<dbReference type="PANTHER" id="PTHR10795">
    <property type="entry name" value="PROPROTEIN CONVERTASE SUBTILISIN/KEXIN"/>
    <property type="match status" value="1"/>
</dbReference>
<dbReference type="InterPro" id="IPR010259">
    <property type="entry name" value="S8pro/Inhibitor_I9"/>
</dbReference>
<keyword evidence="6" id="KW-1185">Reference proteome</keyword>
<dbReference type="OrthoDB" id="10256524at2759"/>